<evidence type="ECO:0000313" key="3">
    <source>
        <dbReference type="Proteomes" id="UP000199623"/>
    </source>
</evidence>
<protein>
    <submittedName>
        <fullName evidence="2">Uncharacterized protein</fullName>
    </submittedName>
</protein>
<proteinExistence type="predicted"/>
<organism evidence="2 3">
    <name type="scientific">Lentzea fradiae</name>
    <dbReference type="NCBI Taxonomy" id="200378"/>
    <lineage>
        <taxon>Bacteria</taxon>
        <taxon>Bacillati</taxon>
        <taxon>Actinomycetota</taxon>
        <taxon>Actinomycetes</taxon>
        <taxon>Pseudonocardiales</taxon>
        <taxon>Pseudonocardiaceae</taxon>
        <taxon>Lentzea</taxon>
    </lineage>
</organism>
<feature type="transmembrane region" description="Helical" evidence="1">
    <location>
        <begin position="185"/>
        <end position="206"/>
    </location>
</feature>
<dbReference type="AlphaFoldDB" id="A0A1G7MG06"/>
<keyword evidence="3" id="KW-1185">Reference proteome</keyword>
<name>A0A1G7MG06_9PSEU</name>
<keyword evidence="1" id="KW-0472">Membrane</keyword>
<feature type="transmembrane region" description="Helical" evidence="1">
    <location>
        <begin position="218"/>
        <end position="236"/>
    </location>
</feature>
<accession>A0A1G7MG06</accession>
<gene>
    <name evidence="2" type="ORF">SAMN05216553_102285</name>
</gene>
<dbReference type="Proteomes" id="UP000199623">
    <property type="component" value="Unassembled WGS sequence"/>
</dbReference>
<feature type="transmembrane region" description="Helical" evidence="1">
    <location>
        <begin position="52"/>
        <end position="73"/>
    </location>
</feature>
<dbReference type="EMBL" id="FNCC01000002">
    <property type="protein sequence ID" value="SDF60667.1"/>
    <property type="molecule type" value="Genomic_DNA"/>
</dbReference>
<evidence type="ECO:0000313" key="2">
    <source>
        <dbReference type="EMBL" id="SDF60667.1"/>
    </source>
</evidence>
<feature type="transmembrane region" description="Helical" evidence="1">
    <location>
        <begin position="134"/>
        <end position="155"/>
    </location>
</feature>
<feature type="transmembrane region" description="Helical" evidence="1">
    <location>
        <begin position="12"/>
        <end position="32"/>
    </location>
</feature>
<evidence type="ECO:0000256" key="1">
    <source>
        <dbReference type="SAM" id="Phobius"/>
    </source>
</evidence>
<sequence length="237" mass="24425">MEALPDMRFPNEWVGGTALVAGPVLLLAGVLLRSPFPFFFPDQLRAVAEHPALMTASYTAFLAGNVVLWAAVAHLAHRIGERRPGWAAWAGVLVTVGLFERTFHAGVDHAAFSAVEHLGAERATELVAAGYGELHLFSFLSFTIMAGWVVLAVAARLGGELDGVRAVALASAALMPLGVLKGTELLSVAGAAGLCVALVPLGVRVLAGQPRPSGKTVLVALPVVLGIGALAVVSSLG</sequence>
<reference evidence="3" key="1">
    <citation type="submission" date="2016-10" db="EMBL/GenBank/DDBJ databases">
        <authorList>
            <person name="Varghese N."/>
            <person name="Submissions S."/>
        </authorList>
    </citation>
    <scope>NUCLEOTIDE SEQUENCE [LARGE SCALE GENOMIC DNA]</scope>
    <source>
        <strain evidence="3">CGMCC 4.3506</strain>
    </source>
</reference>
<dbReference type="STRING" id="200378.SAMN05216553_102285"/>
<keyword evidence="1" id="KW-0812">Transmembrane</keyword>
<keyword evidence="1" id="KW-1133">Transmembrane helix</keyword>
<feature type="transmembrane region" description="Helical" evidence="1">
    <location>
        <begin position="162"/>
        <end position="179"/>
    </location>
</feature>